<reference evidence="1 2" key="1">
    <citation type="submission" date="2016-03" db="EMBL/GenBank/DDBJ databases">
        <title>Characterization of pf16 and phiPMW: Two novel phages infecting Pseudomonas putida PpG1.</title>
        <authorList>
            <person name="Magill D.J."/>
            <person name="Krylov V.N."/>
            <person name="Allen C.C.R."/>
            <person name="McGrath J.W."/>
            <person name="Quinn J.P."/>
            <person name="Kulakov L.A."/>
        </authorList>
    </citation>
    <scope>NUCLEOTIDE SEQUENCE [LARGE SCALE GENOMIC DNA]</scope>
</reference>
<evidence type="ECO:0000313" key="1">
    <source>
        <dbReference type="EMBL" id="ANA49283.1"/>
    </source>
</evidence>
<dbReference type="EMBL" id="KU862660">
    <property type="protein sequence ID" value="ANA49283.1"/>
    <property type="molecule type" value="Genomic_DNA"/>
</dbReference>
<keyword evidence="2" id="KW-1185">Reference proteome</keyword>
<protein>
    <submittedName>
        <fullName evidence="1">Uncharacterized protein</fullName>
    </submittedName>
</protein>
<accession>A0A1S5R1J8</accession>
<proteinExistence type="predicted"/>
<organism evidence="1 2">
    <name type="scientific">Pseudomonas phage phiPMW</name>
    <dbReference type="NCBI Taxonomy" id="1815582"/>
    <lineage>
        <taxon>Viruses</taxon>
        <taxon>Duplodnaviria</taxon>
        <taxon>Heunggongvirae</taxon>
        <taxon>Uroviricota</taxon>
        <taxon>Caudoviricetes</taxon>
        <taxon>Plaisancevirus</taxon>
        <taxon>Plaisancevirus PMW</taxon>
    </lineage>
</organism>
<name>A0A1S5R1J8_9CAUD</name>
<gene>
    <name evidence="1" type="ORF">PMW_158</name>
</gene>
<dbReference type="Proteomes" id="UP000223738">
    <property type="component" value="Segment"/>
</dbReference>
<sequence length="60" mass="6903">MGSWILWMHVVFDGQSMILQDRYYTFKACENAAVQVARDIGGDWGVRTRSHTCTYTGDQE</sequence>
<evidence type="ECO:0000313" key="2">
    <source>
        <dbReference type="Proteomes" id="UP000223738"/>
    </source>
</evidence>